<dbReference type="Proteomes" id="UP000604046">
    <property type="component" value="Unassembled WGS sequence"/>
</dbReference>
<evidence type="ECO:0000313" key="1">
    <source>
        <dbReference type="EMBL" id="CAE7579486.1"/>
    </source>
</evidence>
<name>A0A812UNF0_9DINO</name>
<gene>
    <name evidence="1" type="primary">cfa</name>
    <name evidence="1" type="ORF">SNAT2548_LOCUS33064</name>
</gene>
<keyword evidence="2" id="KW-1185">Reference proteome</keyword>
<comment type="caution">
    <text evidence="1">The sequence shown here is derived from an EMBL/GenBank/DDBJ whole genome shotgun (WGS) entry which is preliminary data.</text>
</comment>
<dbReference type="EMBL" id="CAJNDS010002738">
    <property type="protein sequence ID" value="CAE7579486.1"/>
    <property type="molecule type" value="Genomic_DNA"/>
</dbReference>
<dbReference type="PANTHER" id="PTHR36960:SF1">
    <property type="entry name" value="SI:DKEY-32E6.3"/>
    <property type="match status" value="1"/>
</dbReference>
<protein>
    <submittedName>
        <fullName evidence="1">Cfa protein</fullName>
    </submittedName>
</protein>
<accession>A0A812UNF0</accession>
<reference evidence="1" key="1">
    <citation type="submission" date="2021-02" db="EMBL/GenBank/DDBJ databases">
        <authorList>
            <person name="Dougan E. K."/>
            <person name="Rhodes N."/>
            <person name="Thang M."/>
            <person name="Chan C."/>
        </authorList>
    </citation>
    <scope>NUCLEOTIDE SEQUENCE</scope>
</reference>
<proteinExistence type="predicted"/>
<sequence length="461" mass="51242">MVSFGSPRSHAGKAHQSSASAPCCAVVPLQLACREEFRASSRNRARHLQIASLVGLLQLFRQRRTLSLVRARAHASSRPVLQLCFDINKTIVMEDSSGRKSARELCNEALADATWGSVRGGRWEFSGAPLSLEAPDQGLISYSAWVHELFRNRPVDASDFSSLTTSRSRLAKAKEERDRLRGSFAEEGGAAPAEVAQLLQPMLSQLLIPEVLRSSPAMEAAGLAGRDTWFILPSFLAAVRELLQSDGLEQVRVSLHFRTFGSDLPAVAKEFNAFVKGEHPLHPDFCCNEDDDLELELDLANRFGSYFRDSEGPMLALGADLSGCQHREEVAEKIRSQGARLIDGYQAIHDEVREISSKGQAWCFRDYWSFWRDQAEAAEAGKLLTVSEDFHVLYMDDNARGPDGHIVDVRDRDGKRLAWPEVLAAGQVVRAWPLAALSDPDYFKNLIQSALRRVRRGDLQL</sequence>
<dbReference type="OrthoDB" id="411968at2759"/>
<evidence type="ECO:0000313" key="2">
    <source>
        <dbReference type="Proteomes" id="UP000604046"/>
    </source>
</evidence>
<dbReference type="AlphaFoldDB" id="A0A812UNF0"/>
<dbReference type="PANTHER" id="PTHR36960">
    <property type="entry name" value="SI:DKEY-32E6.3"/>
    <property type="match status" value="1"/>
</dbReference>
<organism evidence="1 2">
    <name type="scientific">Symbiodinium natans</name>
    <dbReference type="NCBI Taxonomy" id="878477"/>
    <lineage>
        <taxon>Eukaryota</taxon>
        <taxon>Sar</taxon>
        <taxon>Alveolata</taxon>
        <taxon>Dinophyceae</taxon>
        <taxon>Suessiales</taxon>
        <taxon>Symbiodiniaceae</taxon>
        <taxon>Symbiodinium</taxon>
    </lineage>
</organism>